<sequence length="594" mass="66649">MSTKKPSIGLLIIRCLVVVYDVITFPIYFLIQKPWERVARNEKVRCRREDPNDYHSPYVRVCDPVHHYVKDCKTIPEVQRKSLLMNGRDAPALGFREILGEEQEKQPNGKVLRKWRLTDYQWITIGEVDDRIGVIARGLLANGVKPKDNVLIFAETRLEWFLSAQAIARIGASIATLYALLGDEGIIHGINETEVTHIITTQDLLPKLIKLKPKIPLVTTVIYIESFKELTTDGFGPEIQLIPFKRVVSDGKAAPETLTGVEPKPDDTAVILYTSGSTGTPKGVVLTHKNFMSSVSSLLSILNDTIINEAEKHRYMAYLPLAHSLEFVAETFFFSVGVRMGYGTPFTLTDQGTSIRRGDKGDLTLLQPTVMSAVPLILDRIRKTIEDTVEKRGNFSKELFDYALEYKSYWDSRGYATPIINKFVCGSIRSQVGGKLQIMVVGGAPLSPETQRIMKAALNIKLLQGFGSTETCAATAVTDFDEMTCGRIGAPLHGCKIKLRDWEEGGYRATDKPYPRGELIVGGDFIAKGYYKLDKQTAEEFEDSDGIRWFHMGDIGEVDERGVFRIIDRKKDLVKLQFGEYISLGKVSYLSKLF</sequence>
<dbReference type="SUPFAM" id="SSF56801">
    <property type="entry name" value="Acetyl-CoA synthetase-like"/>
    <property type="match status" value="1"/>
</dbReference>
<dbReference type="InterPro" id="IPR000873">
    <property type="entry name" value="AMP-dep_synth/lig_dom"/>
</dbReference>
<proteinExistence type="inferred from homology"/>
<dbReference type="InterPro" id="IPR042099">
    <property type="entry name" value="ANL_N_sf"/>
</dbReference>
<keyword evidence="8" id="KW-0472">Membrane</keyword>
<dbReference type="PANTHER" id="PTHR43272:SF83">
    <property type="entry name" value="ACYL-COA SYNTHETASE LONG-CHAIN, ISOFORM J"/>
    <property type="match status" value="1"/>
</dbReference>
<comment type="catalytic activity">
    <reaction evidence="7">
        <text>a long-chain fatty acid + ATP + CoA = a long-chain fatty acyl-CoA + AMP + diphosphate</text>
        <dbReference type="Rhea" id="RHEA:15421"/>
        <dbReference type="ChEBI" id="CHEBI:30616"/>
        <dbReference type="ChEBI" id="CHEBI:33019"/>
        <dbReference type="ChEBI" id="CHEBI:57287"/>
        <dbReference type="ChEBI" id="CHEBI:57560"/>
        <dbReference type="ChEBI" id="CHEBI:83139"/>
        <dbReference type="ChEBI" id="CHEBI:456215"/>
        <dbReference type="EC" id="6.2.1.3"/>
    </reaction>
</comment>
<dbReference type="GO" id="GO:0035336">
    <property type="term" value="P:long-chain fatty-acyl-CoA metabolic process"/>
    <property type="evidence" value="ECO:0007669"/>
    <property type="project" value="TreeGrafter"/>
</dbReference>
<dbReference type="PROSITE" id="PS00455">
    <property type="entry name" value="AMP_BINDING"/>
    <property type="match status" value="1"/>
</dbReference>
<dbReference type="Proteomes" id="UP000728032">
    <property type="component" value="Unassembled WGS sequence"/>
</dbReference>
<evidence type="ECO:0000256" key="1">
    <source>
        <dbReference type="ARBA" id="ARBA00006432"/>
    </source>
</evidence>
<dbReference type="EC" id="6.2.1.3" evidence="6"/>
<keyword evidence="2" id="KW-0436">Ligase</keyword>
<feature type="domain" description="AMP-dependent synthetase/ligase" evidence="9">
    <location>
        <begin position="104"/>
        <end position="531"/>
    </location>
</feature>
<dbReference type="PANTHER" id="PTHR43272">
    <property type="entry name" value="LONG-CHAIN-FATTY-ACID--COA LIGASE"/>
    <property type="match status" value="1"/>
</dbReference>
<protein>
    <recommendedName>
        <fullName evidence="6">long-chain-fatty-acid--CoA ligase</fullName>
        <ecNumber evidence="6">6.2.1.3</ecNumber>
    </recommendedName>
</protein>
<organism evidence="10">
    <name type="scientific">Oppiella nova</name>
    <dbReference type="NCBI Taxonomy" id="334625"/>
    <lineage>
        <taxon>Eukaryota</taxon>
        <taxon>Metazoa</taxon>
        <taxon>Ecdysozoa</taxon>
        <taxon>Arthropoda</taxon>
        <taxon>Chelicerata</taxon>
        <taxon>Arachnida</taxon>
        <taxon>Acari</taxon>
        <taxon>Acariformes</taxon>
        <taxon>Sarcoptiformes</taxon>
        <taxon>Oribatida</taxon>
        <taxon>Brachypylina</taxon>
        <taxon>Oppioidea</taxon>
        <taxon>Oppiidae</taxon>
        <taxon>Oppiella</taxon>
    </lineage>
</organism>
<evidence type="ECO:0000256" key="3">
    <source>
        <dbReference type="ARBA" id="ARBA00022741"/>
    </source>
</evidence>
<dbReference type="EMBL" id="CAJPVJ010004084">
    <property type="protein sequence ID" value="CAG2168273.1"/>
    <property type="molecule type" value="Genomic_DNA"/>
</dbReference>
<dbReference type="GO" id="GO:0005886">
    <property type="term" value="C:plasma membrane"/>
    <property type="evidence" value="ECO:0007669"/>
    <property type="project" value="TreeGrafter"/>
</dbReference>
<dbReference type="GO" id="GO:0005783">
    <property type="term" value="C:endoplasmic reticulum"/>
    <property type="evidence" value="ECO:0007669"/>
    <property type="project" value="TreeGrafter"/>
</dbReference>
<evidence type="ECO:0000259" key="9">
    <source>
        <dbReference type="Pfam" id="PF00501"/>
    </source>
</evidence>
<keyword evidence="11" id="KW-1185">Reference proteome</keyword>
<dbReference type="GO" id="GO:0005811">
    <property type="term" value="C:lipid droplet"/>
    <property type="evidence" value="ECO:0007669"/>
    <property type="project" value="TreeGrafter"/>
</dbReference>
<dbReference type="AlphaFoldDB" id="A0A7R9LYM2"/>
<accession>A0A7R9LYM2</accession>
<dbReference type="GO" id="GO:0005524">
    <property type="term" value="F:ATP binding"/>
    <property type="evidence" value="ECO:0007669"/>
    <property type="project" value="UniProtKB-KW"/>
</dbReference>
<feature type="transmembrane region" description="Helical" evidence="8">
    <location>
        <begin position="12"/>
        <end position="31"/>
    </location>
</feature>
<dbReference type="GO" id="GO:0030182">
    <property type="term" value="P:neuron differentiation"/>
    <property type="evidence" value="ECO:0007669"/>
    <property type="project" value="TreeGrafter"/>
</dbReference>
<dbReference type="EMBL" id="OC918909">
    <property type="protein sequence ID" value="CAD7650348.1"/>
    <property type="molecule type" value="Genomic_DNA"/>
</dbReference>
<dbReference type="Gene3D" id="3.40.50.12780">
    <property type="entry name" value="N-terminal domain of ligase-like"/>
    <property type="match status" value="1"/>
</dbReference>
<evidence type="ECO:0000313" key="10">
    <source>
        <dbReference type="EMBL" id="CAD7650348.1"/>
    </source>
</evidence>
<evidence type="ECO:0000313" key="11">
    <source>
        <dbReference type="Proteomes" id="UP000728032"/>
    </source>
</evidence>
<evidence type="ECO:0000256" key="8">
    <source>
        <dbReference type="SAM" id="Phobius"/>
    </source>
</evidence>
<keyword evidence="5" id="KW-0067">ATP-binding</keyword>
<reference evidence="10" key="1">
    <citation type="submission" date="2020-11" db="EMBL/GenBank/DDBJ databases">
        <authorList>
            <person name="Tran Van P."/>
        </authorList>
    </citation>
    <scope>NUCLEOTIDE SEQUENCE</scope>
</reference>
<evidence type="ECO:0000256" key="4">
    <source>
        <dbReference type="ARBA" id="ARBA00022832"/>
    </source>
</evidence>
<gene>
    <name evidence="10" type="ORF">ONB1V03_LOCUS7764</name>
</gene>
<evidence type="ECO:0000256" key="7">
    <source>
        <dbReference type="ARBA" id="ARBA00036813"/>
    </source>
</evidence>
<comment type="similarity">
    <text evidence="1">Belongs to the ATP-dependent AMP-binding enzyme family.</text>
</comment>
<dbReference type="OrthoDB" id="1700726at2759"/>
<keyword evidence="8" id="KW-0812">Transmembrane</keyword>
<keyword evidence="3" id="KW-0547">Nucleotide-binding</keyword>
<evidence type="ECO:0000256" key="5">
    <source>
        <dbReference type="ARBA" id="ARBA00022840"/>
    </source>
</evidence>
<evidence type="ECO:0000256" key="2">
    <source>
        <dbReference type="ARBA" id="ARBA00022598"/>
    </source>
</evidence>
<dbReference type="Pfam" id="PF00501">
    <property type="entry name" value="AMP-binding"/>
    <property type="match status" value="1"/>
</dbReference>
<dbReference type="InterPro" id="IPR020845">
    <property type="entry name" value="AMP-binding_CS"/>
</dbReference>
<keyword evidence="8" id="KW-1133">Transmembrane helix</keyword>
<dbReference type="GO" id="GO:0090433">
    <property type="term" value="F:palmitoyl-CoA ligase activity"/>
    <property type="evidence" value="ECO:0007669"/>
    <property type="project" value="TreeGrafter"/>
</dbReference>
<keyword evidence="4" id="KW-0443">Lipid metabolism</keyword>
<keyword evidence="4" id="KW-0276">Fatty acid metabolism</keyword>
<name>A0A7R9LYM2_9ACAR</name>
<evidence type="ECO:0000256" key="6">
    <source>
        <dbReference type="ARBA" id="ARBA00026121"/>
    </source>
</evidence>